<dbReference type="OrthoDB" id="10497041at2759"/>
<feature type="region of interest" description="Disordered" evidence="1">
    <location>
        <begin position="44"/>
        <end position="148"/>
    </location>
</feature>
<dbReference type="AlphaFoldDB" id="A0A8J4TAF9"/>
<reference evidence="2" key="1">
    <citation type="submission" date="2019-05" db="EMBL/GenBank/DDBJ databases">
        <title>Annotation for the trematode Paragonimus heterotremus.</title>
        <authorList>
            <person name="Choi Y.-J."/>
        </authorList>
    </citation>
    <scope>NUCLEOTIDE SEQUENCE</scope>
    <source>
        <strain evidence="2">LC</strain>
    </source>
</reference>
<feature type="compositionally biased region" description="Polar residues" evidence="1">
    <location>
        <begin position="105"/>
        <end position="137"/>
    </location>
</feature>
<name>A0A8J4TAF9_9TREM</name>
<dbReference type="Proteomes" id="UP000748531">
    <property type="component" value="Unassembled WGS sequence"/>
</dbReference>
<comment type="caution">
    <text evidence="2">The sequence shown here is derived from an EMBL/GenBank/DDBJ whole genome shotgun (WGS) entry which is preliminary data.</text>
</comment>
<keyword evidence="3" id="KW-1185">Reference proteome</keyword>
<evidence type="ECO:0000256" key="1">
    <source>
        <dbReference type="SAM" id="MobiDB-lite"/>
    </source>
</evidence>
<feature type="compositionally biased region" description="Acidic residues" evidence="1">
    <location>
        <begin position="92"/>
        <end position="101"/>
    </location>
</feature>
<evidence type="ECO:0000313" key="2">
    <source>
        <dbReference type="EMBL" id="KAF5400909.1"/>
    </source>
</evidence>
<dbReference type="EMBL" id="LUCH01002836">
    <property type="protein sequence ID" value="KAF5400909.1"/>
    <property type="molecule type" value="Genomic_DNA"/>
</dbReference>
<protein>
    <submittedName>
        <fullName evidence="2">Uncharacterized protein</fullName>
    </submittedName>
</protein>
<accession>A0A8J4TAF9</accession>
<sequence length="247" mass="27034">MPRSVFAQYCLRLRKLLLPTHSLSQFTFEDLDLPRVDIVKQAFQTRTGRKRPTSAPNTSKELNVNSTVRTPDNTVKCSPWYSSAGSQSESEKESDTEDVQDEVVTYTSKPGSTETCSKSPTVPRQQSVTGGSVTCRSSEMVPRSKGTLGATTNPVWRIQKSLVKVNLTRGSANGGLVKRGCLAGKWPTNCTEDTPLTLVGRSICHSSGAPAKSGFRYSRNGSSGLEFYGKSRGQNPTDTHILRIEKR</sequence>
<organism evidence="2 3">
    <name type="scientific">Paragonimus heterotremus</name>
    <dbReference type="NCBI Taxonomy" id="100268"/>
    <lineage>
        <taxon>Eukaryota</taxon>
        <taxon>Metazoa</taxon>
        <taxon>Spiralia</taxon>
        <taxon>Lophotrochozoa</taxon>
        <taxon>Platyhelminthes</taxon>
        <taxon>Trematoda</taxon>
        <taxon>Digenea</taxon>
        <taxon>Plagiorchiida</taxon>
        <taxon>Troglotremata</taxon>
        <taxon>Troglotrematidae</taxon>
        <taxon>Paragonimus</taxon>
    </lineage>
</organism>
<evidence type="ECO:0000313" key="3">
    <source>
        <dbReference type="Proteomes" id="UP000748531"/>
    </source>
</evidence>
<proteinExistence type="predicted"/>
<gene>
    <name evidence="2" type="ORF">PHET_05662</name>
</gene>
<feature type="compositionally biased region" description="Polar residues" evidence="1">
    <location>
        <begin position="54"/>
        <end position="88"/>
    </location>
</feature>